<dbReference type="Pfam" id="PF02272">
    <property type="entry name" value="DHHA1"/>
    <property type="match status" value="1"/>
</dbReference>
<name>A0ABV4DPH7_9LACO</name>
<dbReference type="RefSeq" id="WP_369941609.1">
    <property type="nucleotide sequence ID" value="NZ_JBCLUF010000013.1"/>
</dbReference>
<dbReference type="EMBL" id="JBCLUF010000013">
    <property type="protein sequence ID" value="MEY8662194.1"/>
    <property type="molecule type" value="Genomic_DNA"/>
</dbReference>
<evidence type="ECO:0000259" key="1">
    <source>
        <dbReference type="Pfam" id="PF01368"/>
    </source>
</evidence>
<dbReference type="Gene3D" id="3.90.1640.10">
    <property type="entry name" value="inorganic pyrophosphatase (n-terminal core)"/>
    <property type="match status" value="1"/>
</dbReference>
<dbReference type="GO" id="GO:0008441">
    <property type="term" value="F:3'(2'),5'-bisphosphate nucleotidase activity"/>
    <property type="evidence" value="ECO:0007669"/>
    <property type="project" value="UniProtKB-EC"/>
</dbReference>
<sequence length="317" mass="35145">MKVEEEILAQIQKYDTIIIHRHQRPDPDAYGSQCGLAAIIRATFPAKKVYQVGKNVKGLSWIATPQEITDDIYKDALVIVTDTANRPRVDDERYLNGKALIKIDHHPNDDPYGDICWVDPSASSTSEMITELVASLAGKLVLTTEAARMLYAGIVGDTGRFMYSATTPRTHRAAAQLMEYDFDASQVNRILDEVTPEVARLSAYVLENIEYTKHNAAYIVLDNETMEKFELEDAGTAQVVPLVGKISSVVCWTVIVQQKDETYRMRIRSKGPVINELAKEYAGGGHPLASGAVLEDLDQLPAYVEKLDQIAASVTEN</sequence>
<organism evidence="3 4">
    <name type="scientific">Ligilactobacillus faecis</name>
    <dbReference type="NCBI Taxonomy" id="762833"/>
    <lineage>
        <taxon>Bacteria</taxon>
        <taxon>Bacillati</taxon>
        <taxon>Bacillota</taxon>
        <taxon>Bacilli</taxon>
        <taxon>Lactobacillales</taxon>
        <taxon>Lactobacillaceae</taxon>
        <taxon>Ligilactobacillus</taxon>
    </lineage>
</organism>
<protein>
    <submittedName>
        <fullName evidence="3">Bifunctional oligoribonuclease/PAP phosphatase NrnA</fullName>
        <ecNumber evidence="3">3.1.3.7</ecNumber>
    </submittedName>
</protein>
<dbReference type="EC" id="3.1.3.7" evidence="3"/>
<dbReference type="PANTHER" id="PTHR47618">
    <property type="entry name" value="BIFUNCTIONAL OLIGORIBONUCLEASE AND PAP PHOSPHATASE NRNA"/>
    <property type="match status" value="1"/>
</dbReference>
<keyword evidence="4" id="KW-1185">Reference proteome</keyword>
<gene>
    <name evidence="3" type="ORF">AALT52_04715</name>
</gene>
<evidence type="ECO:0000259" key="2">
    <source>
        <dbReference type="Pfam" id="PF02272"/>
    </source>
</evidence>
<evidence type="ECO:0000313" key="4">
    <source>
        <dbReference type="Proteomes" id="UP001565236"/>
    </source>
</evidence>
<dbReference type="SUPFAM" id="SSF64182">
    <property type="entry name" value="DHH phosphoesterases"/>
    <property type="match status" value="1"/>
</dbReference>
<dbReference type="InterPro" id="IPR051319">
    <property type="entry name" value="Oligoribo/pAp-PDE_c-di-AMP_PDE"/>
</dbReference>
<evidence type="ECO:0000313" key="3">
    <source>
        <dbReference type="EMBL" id="MEY8662194.1"/>
    </source>
</evidence>
<proteinExistence type="predicted"/>
<dbReference type="Proteomes" id="UP001565236">
    <property type="component" value="Unassembled WGS sequence"/>
</dbReference>
<dbReference type="Pfam" id="PF01368">
    <property type="entry name" value="DHH"/>
    <property type="match status" value="1"/>
</dbReference>
<dbReference type="InterPro" id="IPR038763">
    <property type="entry name" value="DHH_sf"/>
</dbReference>
<feature type="domain" description="DDH" evidence="1">
    <location>
        <begin position="17"/>
        <end position="154"/>
    </location>
</feature>
<dbReference type="PANTHER" id="PTHR47618:SF1">
    <property type="entry name" value="BIFUNCTIONAL OLIGORIBONUCLEASE AND PAP PHOSPHATASE NRNA"/>
    <property type="match status" value="1"/>
</dbReference>
<feature type="domain" description="DHHA1" evidence="2">
    <location>
        <begin position="230"/>
        <end position="311"/>
    </location>
</feature>
<dbReference type="Gene3D" id="3.10.310.30">
    <property type="match status" value="1"/>
</dbReference>
<dbReference type="InterPro" id="IPR003156">
    <property type="entry name" value="DHHA1_dom"/>
</dbReference>
<keyword evidence="3" id="KW-0378">Hydrolase</keyword>
<dbReference type="InterPro" id="IPR001667">
    <property type="entry name" value="DDH_dom"/>
</dbReference>
<comment type="caution">
    <text evidence="3">The sequence shown here is derived from an EMBL/GenBank/DDBJ whole genome shotgun (WGS) entry which is preliminary data.</text>
</comment>
<accession>A0ABV4DPH7</accession>
<reference evidence="3 4" key="1">
    <citation type="submission" date="2024-03" db="EMBL/GenBank/DDBJ databases">
        <title>Mouse gut bacterial collection (mGBC) of GemPharmatech.</title>
        <authorList>
            <person name="He Y."/>
            <person name="Dong L."/>
            <person name="Wu D."/>
            <person name="Gao X."/>
            <person name="Lin Z."/>
        </authorList>
    </citation>
    <scope>NUCLEOTIDE SEQUENCE [LARGE SCALE GENOMIC DNA]</scope>
    <source>
        <strain evidence="3 4">15-30</strain>
    </source>
</reference>